<name>A0A2R4MEF5_9HYPH</name>
<dbReference type="AlphaFoldDB" id="A0A2R4MEF5"/>
<protein>
    <submittedName>
        <fullName evidence="1">Uncharacterized protein</fullName>
    </submittedName>
</protein>
<keyword evidence="2" id="KW-1185">Reference proteome</keyword>
<proteinExistence type="predicted"/>
<evidence type="ECO:0000313" key="2">
    <source>
        <dbReference type="Proteomes" id="UP000258927"/>
    </source>
</evidence>
<gene>
    <name evidence="1" type="ORF">MXMO3_01800</name>
</gene>
<dbReference type="KEGG" id="mmyr:MXMO3_01800"/>
<dbReference type="EMBL" id="CP021330">
    <property type="protein sequence ID" value="AVX04325.1"/>
    <property type="molecule type" value="Genomic_DNA"/>
</dbReference>
<reference evidence="1 2" key="1">
    <citation type="submission" date="2017-05" db="EMBL/GenBank/DDBJ databases">
        <title>Genome Analysis of Maritalea myrionectae HL2708#5.</title>
        <authorList>
            <consortium name="Cotde Inc.-PKNU"/>
            <person name="Jang D."/>
            <person name="Oh H.-M."/>
        </authorList>
    </citation>
    <scope>NUCLEOTIDE SEQUENCE [LARGE SCALE GENOMIC DNA]</scope>
    <source>
        <strain evidence="1 2">HL2708#5</strain>
    </source>
</reference>
<evidence type="ECO:0000313" key="1">
    <source>
        <dbReference type="EMBL" id="AVX04325.1"/>
    </source>
</evidence>
<dbReference type="Proteomes" id="UP000258927">
    <property type="component" value="Chromosome"/>
</dbReference>
<sequence length="50" mass="5612">MDALHKMEDVGVNWAFRAHDHDPVKYKGPTAQEIIDYSLGKSPKEAGKTE</sequence>
<organism evidence="1 2">
    <name type="scientific">Maritalea myrionectae</name>
    <dbReference type="NCBI Taxonomy" id="454601"/>
    <lineage>
        <taxon>Bacteria</taxon>
        <taxon>Pseudomonadati</taxon>
        <taxon>Pseudomonadota</taxon>
        <taxon>Alphaproteobacteria</taxon>
        <taxon>Hyphomicrobiales</taxon>
        <taxon>Devosiaceae</taxon>
        <taxon>Maritalea</taxon>
    </lineage>
</organism>
<accession>A0A2R4MEF5</accession>